<keyword evidence="3" id="KW-1185">Reference proteome</keyword>
<comment type="caution">
    <text evidence="2">The sequence shown here is derived from an EMBL/GenBank/DDBJ whole genome shotgun (WGS) entry which is preliminary data.</text>
</comment>
<reference evidence="2" key="2">
    <citation type="submission" date="2020-06" db="EMBL/GenBank/DDBJ databases">
        <title>Helianthus annuus Genome sequencing and assembly Release 2.</title>
        <authorList>
            <person name="Gouzy J."/>
            <person name="Langlade N."/>
            <person name="Munos S."/>
        </authorList>
    </citation>
    <scope>NUCLEOTIDE SEQUENCE</scope>
    <source>
        <tissue evidence="2">Leaves</tissue>
    </source>
</reference>
<dbReference type="EMBL" id="MNCJ02000329">
    <property type="protein sequence ID" value="KAF5767716.1"/>
    <property type="molecule type" value="Genomic_DNA"/>
</dbReference>
<evidence type="ECO:0000256" key="1">
    <source>
        <dbReference type="SAM" id="MobiDB-lite"/>
    </source>
</evidence>
<proteinExistence type="predicted"/>
<feature type="region of interest" description="Disordered" evidence="1">
    <location>
        <begin position="1"/>
        <end position="30"/>
    </location>
</feature>
<feature type="compositionally biased region" description="Polar residues" evidence="1">
    <location>
        <begin position="15"/>
        <end position="27"/>
    </location>
</feature>
<organism evidence="2 3">
    <name type="scientific">Helianthus annuus</name>
    <name type="common">Common sunflower</name>
    <dbReference type="NCBI Taxonomy" id="4232"/>
    <lineage>
        <taxon>Eukaryota</taxon>
        <taxon>Viridiplantae</taxon>
        <taxon>Streptophyta</taxon>
        <taxon>Embryophyta</taxon>
        <taxon>Tracheophyta</taxon>
        <taxon>Spermatophyta</taxon>
        <taxon>Magnoliopsida</taxon>
        <taxon>eudicotyledons</taxon>
        <taxon>Gunneridae</taxon>
        <taxon>Pentapetalae</taxon>
        <taxon>asterids</taxon>
        <taxon>campanulids</taxon>
        <taxon>Asterales</taxon>
        <taxon>Asteraceae</taxon>
        <taxon>Asteroideae</taxon>
        <taxon>Heliantheae alliance</taxon>
        <taxon>Heliantheae</taxon>
        <taxon>Helianthus</taxon>
    </lineage>
</organism>
<evidence type="ECO:0000313" key="3">
    <source>
        <dbReference type="Proteomes" id="UP000215914"/>
    </source>
</evidence>
<dbReference type="AlphaFoldDB" id="A0A9K3E6E4"/>
<evidence type="ECO:0000313" key="2">
    <source>
        <dbReference type="EMBL" id="KAF5767716.1"/>
    </source>
</evidence>
<dbReference type="Gramene" id="mRNA:HanXRQr2_Chr14g0627931">
    <property type="protein sequence ID" value="mRNA:HanXRQr2_Chr14g0627931"/>
    <property type="gene ID" value="HanXRQr2_Chr14g0627931"/>
</dbReference>
<name>A0A9K3E6E4_HELAN</name>
<accession>A0A9K3E6E4</accession>
<protein>
    <submittedName>
        <fullName evidence="2">Uncharacterized protein</fullName>
    </submittedName>
</protein>
<sequence>MPPSPAAMDVEEDASNTGPKNTTSNSVEEAKRNNLEISQSVIICISDLAFKYAGIVPDLFVLKRSVCIFKRSYTFLISCVLKEGDEGA</sequence>
<gene>
    <name evidence="2" type="ORF">HanXRQr2_Chr14g0627931</name>
</gene>
<dbReference type="Proteomes" id="UP000215914">
    <property type="component" value="Unassembled WGS sequence"/>
</dbReference>
<reference evidence="2" key="1">
    <citation type="journal article" date="2017" name="Nature">
        <title>The sunflower genome provides insights into oil metabolism, flowering and Asterid evolution.</title>
        <authorList>
            <person name="Badouin H."/>
            <person name="Gouzy J."/>
            <person name="Grassa C.J."/>
            <person name="Murat F."/>
            <person name="Staton S.E."/>
            <person name="Cottret L."/>
            <person name="Lelandais-Briere C."/>
            <person name="Owens G.L."/>
            <person name="Carrere S."/>
            <person name="Mayjonade B."/>
            <person name="Legrand L."/>
            <person name="Gill N."/>
            <person name="Kane N.C."/>
            <person name="Bowers J.E."/>
            <person name="Hubner S."/>
            <person name="Bellec A."/>
            <person name="Berard A."/>
            <person name="Berges H."/>
            <person name="Blanchet N."/>
            <person name="Boniface M.C."/>
            <person name="Brunel D."/>
            <person name="Catrice O."/>
            <person name="Chaidir N."/>
            <person name="Claudel C."/>
            <person name="Donnadieu C."/>
            <person name="Faraut T."/>
            <person name="Fievet G."/>
            <person name="Helmstetter N."/>
            <person name="King M."/>
            <person name="Knapp S.J."/>
            <person name="Lai Z."/>
            <person name="Le Paslier M.C."/>
            <person name="Lippi Y."/>
            <person name="Lorenzon L."/>
            <person name="Mandel J.R."/>
            <person name="Marage G."/>
            <person name="Marchand G."/>
            <person name="Marquand E."/>
            <person name="Bret-Mestries E."/>
            <person name="Morien E."/>
            <person name="Nambeesan S."/>
            <person name="Nguyen T."/>
            <person name="Pegot-Espagnet P."/>
            <person name="Pouilly N."/>
            <person name="Raftis F."/>
            <person name="Sallet E."/>
            <person name="Schiex T."/>
            <person name="Thomas J."/>
            <person name="Vandecasteele C."/>
            <person name="Vares D."/>
            <person name="Vear F."/>
            <person name="Vautrin S."/>
            <person name="Crespi M."/>
            <person name="Mangin B."/>
            <person name="Burke J.M."/>
            <person name="Salse J."/>
            <person name="Munos S."/>
            <person name="Vincourt P."/>
            <person name="Rieseberg L.H."/>
            <person name="Langlade N.B."/>
        </authorList>
    </citation>
    <scope>NUCLEOTIDE SEQUENCE</scope>
    <source>
        <tissue evidence="2">Leaves</tissue>
    </source>
</reference>